<evidence type="ECO:0000313" key="2">
    <source>
        <dbReference type="EMBL" id="MDR7085808.1"/>
    </source>
</evidence>
<sequence>MTDSGTFHINPDTGRPNECPDPLNCKFGGDDFHYASKHDAEVAWKARQLERGIIAYRSVMQKQEQKEEEQTLAALRKKAQGSAKKVSWGVLRSLAVKNLSKYLVNLTGLVVSYIVVSGRWLSDDWARRLIPIIATVTLVGFSIWFGIRIYKGSRKTVRVVKKKRQARKVTR</sequence>
<evidence type="ECO:0000313" key="3">
    <source>
        <dbReference type="Proteomes" id="UP001257739"/>
    </source>
</evidence>
<gene>
    <name evidence="2" type="ORF">J2X11_000647</name>
</gene>
<accession>A0ABU1UKV7</accession>
<dbReference type="EMBL" id="JAVDWH010000001">
    <property type="protein sequence ID" value="MDR7085808.1"/>
    <property type="molecule type" value="Genomic_DNA"/>
</dbReference>
<organism evidence="2 3">
    <name type="scientific">Aeromicrobium panaciterrae</name>
    <dbReference type="NCBI Taxonomy" id="363861"/>
    <lineage>
        <taxon>Bacteria</taxon>
        <taxon>Bacillati</taxon>
        <taxon>Actinomycetota</taxon>
        <taxon>Actinomycetes</taxon>
        <taxon>Propionibacteriales</taxon>
        <taxon>Nocardioidaceae</taxon>
        <taxon>Aeromicrobium</taxon>
    </lineage>
</organism>
<feature type="transmembrane region" description="Helical" evidence="1">
    <location>
        <begin position="128"/>
        <end position="147"/>
    </location>
</feature>
<evidence type="ECO:0000256" key="1">
    <source>
        <dbReference type="SAM" id="Phobius"/>
    </source>
</evidence>
<keyword evidence="1" id="KW-1133">Transmembrane helix</keyword>
<comment type="caution">
    <text evidence="2">The sequence shown here is derived from an EMBL/GenBank/DDBJ whole genome shotgun (WGS) entry which is preliminary data.</text>
</comment>
<proteinExistence type="predicted"/>
<keyword evidence="1" id="KW-0812">Transmembrane</keyword>
<name>A0ABU1UKV7_9ACTN</name>
<keyword evidence="3" id="KW-1185">Reference proteome</keyword>
<feature type="transmembrane region" description="Helical" evidence="1">
    <location>
        <begin position="102"/>
        <end position="122"/>
    </location>
</feature>
<dbReference type="Proteomes" id="UP001257739">
    <property type="component" value="Unassembled WGS sequence"/>
</dbReference>
<reference evidence="2 3" key="1">
    <citation type="submission" date="2023-07" db="EMBL/GenBank/DDBJ databases">
        <title>Sorghum-associated microbial communities from plants grown in Nebraska, USA.</title>
        <authorList>
            <person name="Schachtman D."/>
        </authorList>
    </citation>
    <scope>NUCLEOTIDE SEQUENCE [LARGE SCALE GENOMIC DNA]</scope>
    <source>
        <strain evidence="2 3">BE248</strain>
    </source>
</reference>
<protein>
    <submittedName>
        <fullName evidence="2">Uncharacterized protein</fullName>
    </submittedName>
</protein>
<dbReference type="RefSeq" id="WP_309966728.1">
    <property type="nucleotide sequence ID" value="NZ_JAVDWH010000001.1"/>
</dbReference>
<keyword evidence="1" id="KW-0472">Membrane</keyword>